<name>A0AAV0GXB3_9ROSI</name>
<keyword evidence="2" id="KW-1185">Reference proteome</keyword>
<protein>
    <submittedName>
        <fullName evidence="1">Uncharacterized protein</fullName>
    </submittedName>
</protein>
<accession>A0AAV0GXB3</accession>
<sequence length="57" mass="6463">MGKYPKLGRDQQIASMLASREIPGFPDLEELLAQIRITNRGLSVIFQAQSMTWRVVT</sequence>
<gene>
    <name evidence="1" type="ORF">LITE_LOCUS1533</name>
</gene>
<evidence type="ECO:0000313" key="2">
    <source>
        <dbReference type="Proteomes" id="UP001154282"/>
    </source>
</evidence>
<dbReference type="AlphaFoldDB" id="A0AAV0GXB3"/>
<proteinExistence type="predicted"/>
<evidence type="ECO:0000313" key="1">
    <source>
        <dbReference type="EMBL" id="CAI0377627.1"/>
    </source>
</evidence>
<comment type="caution">
    <text evidence="1">The sequence shown here is derived from an EMBL/GenBank/DDBJ whole genome shotgun (WGS) entry which is preliminary data.</text>
</comment>
<dbReference type="EMBL" id="CAMGYJ010000002">
    <property type="protein sequence ID" value="CAI0377627.1"/>
    <property type="molecule type" value="Genomic_DNA"/>
</dbReference>
<organism evidence="1 2">
    <name type="scientific">Linum tenue</name>
    <dbReference type="NCBI Taxonomy" id="586396"/>
    <lineage>
        <taxon>Eukaryota</taxon>
        <taxon>Viridiplantae</taxon>
        <taxon>Streptophyta</taxon>
        <taxon>Embryophyta</taxon>
        <taxon>Tracheophyta</taxon>
        <taxon>Spermatophyta</taxon>
        <taxon>Magnoliopsida</taxon>
        <taxon>eudicotyledons</taxon>
        <taxon>Gunneridae</taxon>
        <taxon>Pentapetalae</taxon>
        <taxon>rosids</taxon>
        <taxon>fabids</taxon>
        <taxon>Malpighiales</taxon>
        <taxon>Linaceae</taxon>
        <taxon>Linum</taxon>
    </lineage>
</organism>
<reference evidence="1" key="1">
    <citation type="submission" date="2022-08" db="EMBL/GenBank/DDBJ databases">
        <authorList>
            <person name="Gutierrez-Valencia J."/>
        </authorList>
    </citation>
    <scope>NUCLEOTIDE SEQUENCE</scope>
</reference>
<dbReference type="Proteomes" id="UP001154282">
    <property type="component" value="Unassembled WGS sequence"/>
</dbReference>